<dbReference type="AlphaFoldDB" id="A0A8J3U1F9"/>
<keyword evidence="1" id="KW-0812">Transmembrane</keyword>
<sequence>MTTQAHAAARSQASGTTRALLACGVAAGPVYVGVVAAQVLTRDGFDLSRHPISLLSLGSLGWVQMADFVVAGLLSLAFAVGLRRVLHPGPAGTWAPPLVGVYGIGLVAGGVFVTDPALGFPPGAPSGMPDHLSWHAMVHAVAPPVAFTALVAAGFVFVRRFALLGRRGWAAYSAMTAGTALVLSIWPGQDGLSVRLAVAIVIAFAWTTAVAALLMREAGVSGAGAPRREMP</sequence>
<dbReference type="RefSeq" id="WP_204072204.1">
    <property type="nucleotide sequence ID" value="NZ_BAABHI010000012.1"/>
</dbReference>
<keyword evidence="1" id="KW-1133">Transmembrane helix</keyword>
<feature type="transmembrane region" description="Helical" evidence="1">
    <location>
        <begin position="192"/>
        <end position="214"/>
    </location>
</feature>
<dbReference type="InterPro" id="IPR009339">
    <property type="entry name" value="DUF998"/>
</dbReference>
<reference evidence="2 3" key="1">
    <citation type="submission" date="2021-01" db="EMBL/GenBank/DDBJ databases">
        <title>Whole genome shotgun sequence of Planotetraspora phitsanulokensis NBRC 104273.</title>
        <authorList>
            <person name="Komaki H."/>
            <person name="Tamura T."/>
        </authorList>
    </citation>
    <scope>NUCLEOTIDE SEQUENCE [LARGE SCALE GENOMIC DNA]</scope>
    <source>
        <strain evidence="2 3">NBRC 104273</strain>
    </source>
</reference>
<comment type="caution">
    <text evidence="2">The sequence shown here is derived from an EMBL/GenBank/DDBJ whole genome shotgun (WGS) entry which is preliminary data.</text>
</comment>
<organism evidence="2 3">
    <name type="scientific">Planotetraspora phitsanulokensis</name>
    <dbReference type="NCBI Taxonomy" id="575192"/>
    <lineage>
        <taxon>Bacteria</taxon>
        <taxon>Bacillati</taxon>
        <taxon>Actinomycetota</taxon>
        <taxon>Actinomycetes</taxon>
        <taxon>Streptosporangiales</taxon>
        <taxon>Streptosporangiaceae</taxon>
        <taxon>Planotetraspora</taxon>
    </lineage>
</organism>
<name>A0A8J3U1F9_9ACTN</name>
<evidence type="ECO:0000313" key="2">
    <source>
        <dbReference type="EMBL" id="GII36505.1"/>
    </source>
</evidence>
<feature type="transmembrane region" description="Helical" evidence="1">
    <location>
        <begin position="134"/>
        <end position="157"/>
    </location>
</feature>
<gene>
    <name evidence="2" type="ORF">Pph01_15080</name>
</gene>
<evidence type="ECO:0008006" key="4">
    <source>
        <dbReference type="Google" id="ProtNLM"/>
    </source>
</evidence>
<feature type="transmembrane region" description="Helical" evidence="1">
    <location>
        <begin position="169"/>
        <end position="186"/>
    </location>
</feature>
<dbReference type="EMBL" id="BOOP01000004">
    <property type="protein sequence ID" value="GII36505.1"/>
    <property type="molecule type" value="Genomic_DNA"/>
</dbReference>
<dbReference type="Proteomes" id="UP000622547">
    <property type="component" value="Unassembled WGS sequence"/>
</dbReference>
<proteinExistence type="predicted"/>
<keyword evidence="1" id="KW-0472">Membrane</keyword>
<evidence type="ECO:0000256" key="1">
    <source>
        <dbReference type="SAM" id="Phobius"/>
    </source>
</evidence>
<feature type="transmembrane region" description="Helical" evidence="1">
    <location>
        <begin position="94"/>
        <end position="114"/>
    </location>
</feature>
<keyword evidence="3" id="KW-1185">Reference proteome</keyword>
<accession>A0A8J3U1F9</accession>
<feature type="transmembrane region" description="Helical" evidence="1">
    <location>
        <begin position="20"/>
        <end position="40"/>
    </location>
</feature>
<feature type="transmembrane region" description="Helical" evidence="1">
    <location>
        <begin position="60"/>
        <end position="82"/>
    </location>
</feature>
<protein>
    <recommendedName>
        <fullName evidence="4">DUF998 domain-containing protein</fullName>
    </recommendedName>
</protein>
<dbReference type="Pfam" id="PF06197">
    <property type="entry name" value="DUF998"/>
    <property type="match status" value="1"/>
</dbReference>
<evidence type="ECO:0000313" key="3">
    <source>
        <dbReference type="Proteomes" id="UP000622547"/>
    </source>
</evidence>